<dbReference type="PANTHER" id="PTHR11686">
    <property type="entry name" value="GAMMA GLUTAMYL TRANSPEPTIDASE"/>
    <property type="match status" value="1"/>
</dbReference>
<feature type="region of interest" description="Disordered" evidence="22">
    <location>
        <begin position="26"/>
        <end position="90"/>
    </location>
</feature>
<keyword evidence="12" id="KW-0865">Zymogen</keyword>
<comment type="subunit">
    <text evidence="17">Heterodimer composed of the light and heavy chains. The active site is located in the light chain.</text>
</comment>
<comment type="function">
    <text evidence="19">Hydrolyzes and transfers gamma-glutamyl moieties from glutathione and other gamma-glutamyl compounds to acceptors.</text>
</comment>
<dbReference type="GO" id="GO:1902883">
    <property type="term" value="P:negative regulation of response to oxidative stress"/>
    <property type="evidence" value="ECO:0007669"/>
    <property type="project" value="Ensembl"/>
</dbReference>
<feature type="binding site" evidence="20">
    <location>
        <position position="514"/>
    </location>
    <ligand>
        <name>L-glutamate</name>
        <dbReference type="ChEBI" id="CHEBI:29985"/>
    </ligand>
</feature>
<evidence type="ECO:0000256" key="12">
    <source>
        <dbReference type="ARBA" id="ARBA00023145"/>
    </source>
</evidence>
<dbReference type="PANTHER" id="PTHR11686:SF54">
    <property type="entry name" value="GLUTATHIONE HYDROLASE 7"/>
    <property type="match status" value="1"/>
</dbReference>
<organism evidence="23 24">
    <name type="scientific">Loxodonta africana</name>
    <name type="common">African elephant</name>
    <dbReference type="NCBI Taxonomy" id="9785"/>
    <lineage>
        <taxon>Eukaryota</taxon>
        <taxon>Metazoa</taxon>
        <taxon>Chordata</taxon>
        <taxon>Craniata</taxon>
        <taxon>Vertebrata</taxon>
        <taxon>Euteleostomi</taxon>
        <taxon>Mammalia</taxon>
        <taxon>Eutheria</taxon>
        <taxon>Afrotheria</taxon>
        <taxon>Proboscidea</taxon>
        <taxon>Elephantidae</taxon>
        <taxon>Loxodonta</taxon>
    </lineage>
</organism>
<keyword evidence="13" id="KW-0325">Glycoprotein</keyword>
<evidence type="ECO:0000313" key="23">
    <source>
        <dbReference type="Ensembl" id="ENSLAFP00000028295.1"/>
    </source>
</evidence>
<evidence type="ECO:0000256" key="3">
    <source>
        <dbReference type="ARBA" id="ARBA00009381"/>
    </source>
</evidence>
<evidence type="ECO:0000256" key="13">
    <source>
        <dbReference type="ARBA" id="ARBA00023180"/>
    </source>
</evidence>
<dbReference type="UniPathway" id="UPA00204"/>
<keyword evidence="6" id="KW-0317">Glutathione biosynthesis</keyword>
<evidence type="ECO:0000256" key="6">
    <source>
        <dbReference type="ARBA" id="ARBA00022684"/>
    </source>
</evidence>
<evidence type="ECO:0000256" key="21">
    <source>
        <dbReference type="RuleBase" id="RU368068"/>
    </source>
</evidence>
<evidence type="ECO:0000256" key="22">
    <source>
        <dbReference type="SAM" id="MobiDB-lite"/>
    </source>
</evidence>
<dbReference type="Ensembl" id="ENSLAFT00000032698.1">
    <property type="protein sequence ID" value="ENSLAFP00000028295.1"/>
    <property type="gene ID" value="ENSLAFG00000026900.1"/>
</dbReference>
<protein>
    <recommendedName>
        <fullName evidence="21">Glutathione hydrolase</fullName>
        <ecNumber evidence="21">2.3.2.2</ecNumber>
        <ecNumber evidence="21">3.4.19.13</ecNumber>
    </recommendedName>
    <alternativeName>
        <fullName evidence="21">Gamma-glutamyltransferase</fullName>
    </alternativeName>
    <alternativeName>
        <fullName evidence="21">Gamma-glutamyltranspeptidase</fullName>
    </alternativeName>
</protein>
<keyword evidence="14 21" id="KW-0012">Acyltransferase</keyword>
<comment type="function">
    <text evidence="21">Cleaves the gamma-glutamyl peptide bond of glutathione and glutathione conjugates.</text>
</comment>
<dbReference type="OMA" id="GVIICEI"/>
<name>G3UKD6_LOXAF</name>
<evidence type="ECO:0000256" key="14">
    <source>
        <dbReference type="ARBA" id="ARBA00023315"/>
    </source>
</evidence>
<dbReference type="GO" id="GO:0005886">
    <property type="term" value="C:plasma membrane"/>
    <property type="evidence" value="ECO:0007669"/>
    <property type="project" value="TreeGrafter"/>
</dbReference>
<reference evidence="23" key="2">
    <citation type="submission" date="2025-08" db="UniProtKB">
        <authorList>
            <consortium name="Ensembl"/>
        </authorList>
    </citation>
    <scope>IDENTIFICATION</scope>
    <source>
        <strain evidence="23">Isolate ISIS603380</strain>
    </source>
</reference>
<dbReference type="InterPro" id="IPR043138">
    <property type="entry name" value="GGT_lsub"/>
</dbReference>
<dbReference type="EC" id="2.3.2.2" evidence="21"/>
<evidence type="ECO:0000256" key="4">
    <source>
        <dbReference type="ARBA" id="ARBA00022553"/>
    </source>
</evidence>
<keyword evidence="10" id="KW-1133">Transmembrane helix</keyword>
<proteinExistence type="inferred from homology"/>
<accession>G3UKD6</accession>
<evidence type="ECO:0000256" key="17">
    <source>
        <dbReference type="ARBA" id="ARBA00047169"/>
    </source>
</evidence>
<dbReference type="GO" id="GO:0006750">
    <property type="term" value="P:glutathione biosynthetic process"/>
    <property type="evidence" value="ECO:0007669"/>
    <property type="project" value="UniProtKB-KW"/>
</dbReference>
<feature type="binding site" evidence="20">
    <location>
        <position position="206"/>
    </location>
    <ligand>
        <name>L-glutamate</name>
        <dbReference type="ChEBI" id="CHEBI:29985"/>
    </ligand>
</feature>
<dbReference type="InterPro" id="IPR000101">
    <property type="entry name" value="GGT_peptidase"/>
</dbReference>
<evidence type="ECO:0000256" key="9">
    <source>
        <dbReference type="ARBA" id="ARBA00022968"/>
    </source>
</evidence>
<evidence type="ECO:0000256" key="18">
    <source>
        <dbReference type="ARBA" id="ARBA00051446"/>
    </source>
</evidence>
<dbReference type="eggNOG" id="KOG2410">
    <property type="taxonomic scope" value="Eukaryota"/>
</dbReference>
<keyword evidence="7" id="KW-0812">Transmembrane</keyword>
<dbReference type="GO" id="GO:0006751">
    <property type="term" value="P:glutathione catabolic process"/>
    <property type="evidence" value="ECO:0007669"/>
    <property type="project" value="UniProtKB-UniRule"/>
</dbReference>
<dbReference type="FunFam" id="3.60.20.40:FF:000002">
    <property type="entry name" value="gamma-glutamyltransferase 7"/>
    <property type="match status" value="1"/>
</dbReference>
<evidence type="ECO:0000256" key="15">
    <source>
        <dbReference type="ARBA" id="ARBA00033643"/>
    </source>
</evidence>
<dbReference type="FunFam" id="1.10.246.130:FF:000003">
    <property type="entry name" value="Glutathione hydrolase 7"/>
    <property type="match status" value="1"/>
</dbReference>
<evidence type="ECO:0000256" key="10">
    <source>
        <dbReference type="ARBA" id="ARBA00022989"/>
    </source>
</evidence>
<comment type="pathway">
    <text evidence="2 21">Sulfur metabolism; glutathione metabolism.</text>
</comment>
<evidence type="ECO:0000313" key="24">
    <source>
        <dbReference type="Proteomes" id="UP000007646"/>
    </source>
</evidence>
<evidence type="ECO:0000256" key="11">
    <source>
        <dbReference type="ARBA" id="ARBA00023136"/>
    </source>
</evidence>
<dbReference type="Gene3D" id="3.60.20.40">
    <property type="match status" value="1"/>
</dbReference>
<feature type="compositionally biased region" description="Low complexity" evidence="22">
    <location>
        <begin position="71"/>
        <end position="83"/>
    </location>
</feature>
<comment type="similarity">
    <text evidence="3">Belongs to the gamma-glutamyltransferase family.</text>
</comment>
<feature type="binding site" evidence="20">
    <location>
        <begin position="491"/>
        <end position="493"/>
    </location>
    <ligand>
        <name>L-glutamate</name>
        <dbReference type="ChEBI" id="CHEBI:29985"/>
    </ligand>
</feature>
<evidence type="ECO:0000256" key="1">
    <source>
        <dbReference type="ARBA" id="ARBA00004606"/>
    </source>
</evidence>
<dbReference type="SUPFAM" id="SSF56235">
    <property type="entry name" value="N-terminal nucleophile aminohydrolases (Ntn hydrolases)"/>
    <property type="match status" value="1"/>
</dbReference>
<dbReference type="EC" id="3.4.19.13" evidence="21"/>
<dbReference type="GO" id="GO:0103068">
    <property type="term" value="F:leukotriene C4 gamma-glutamyl transferase activity"/>
    <property type="evidence" value="ECO:0007669"/>
    <property type="project" value="UniProtKB-EC"/>
</dbReference>
<evidence type="ECO:0000256" key="19">
    <source>
        <dbReference type="ARBA" id="ARBA00054903"/>
    </source>
</evidence>
<dbReference type="MEROPS" id="T03.017"/>
<keyword evidence="24" id="KW-1185">Reference proteome</keyword>
<dbReference type="STRING" id="9785.ENSLAFP00000028295"/>
<comment type="catalytic activity">
    <reaction evidence="18">
        <text>an N-terminal (5-L-glutamyl)-[peptide] + an alpha-amino acid = 5-L-glutamyl amino acid + an N-terminal L-alpha-aminoacyl-[peptide]</text>
        <dbReference type="Rhea" id="RHEA:23904"/>
        <dbReference type="Rhea" id="RHEA-COMP:9780"/>
        <dbReference type="Rhea" id="RHEA-COMP:9795"/>
        <dbReference type="ChEBI" id="CHEBI:77644"/>
        <dbReference type="ChEBI" id="CHEBI:78597"/>
        <dbReference type="ChEBI" id="CHEBI:78599"/>
        <dbReference type="ChEBI" id="CHEBI:78608"/>
        <dbReference type="EC" id="2.3.2.2"/>
    </reaction>
    <physiologicalReaction direction="left-to-right" evidence="18">
        <dbReference type="Rhea" id="RHEA:23905"/>
    </physiologicalReaction>
</comment>
<dbReference type="GO" id="GO:0036374">
    <property type="term" value="F:glutathione hydrolase activity"/>
    <property type="evidence" value="ECO:0007669"/>
    <property type="project" value="UniProtKB-UniRule"/>
</dbReference>
<comment type="catalytic activity">
    <reaction evidence="16">
        <text>glutathione + H2O = L-cysteinylglycine + L-glutamate</text>
        <dbReference type="Rhea" id="RHEA:28807"/>
        <dbReference type="ChEBI" id="CHEBI:15377"/>
        <dbReference type="ChEBI" id="CHEBI:29985"/>
        <dbReference type="ChEBI" id="CHEBI:57925"/>
        <dbReference type="ChEBI" id="CHEBI:61694"/>
        <dbReference type="EC" id="3.4.19.13"/>
    </reaction>
    <physiologicalReaction direction="left-to-right" evidence="16">
        <dbReference type="Rhea" id="RHEA:28808"/>
    </physiologicalReaction>
</comment>
<dbReference type="GeneTree" id="ENSGT00940000156917"/>
<keyword evidence="4" id="KW-0597">Phosphoprotein</keyword>
<keyword evidence="11" id="KW-0472">Membrane</keyword>
<dbReference type="InterPro" id="IPR029055">
    <property type="entry name" value="Ntn_hydrolases_N"/>
</dbReference>
<reference evidence="23 24" key="1">
    <citation type="submission" date="2009-06" db="EMBL/GenBank/DDBJ databases">
        <title>The Genome Sequence of Loxodonta africana (African elephant).</title>
        <authorList>
            <person name="Di Palma F."/>
            <person name="Heiman D."/>
            <person name="Young S."/>
            <person name="Johnson J."/>
            <person name="Lander E.S."/>
            <person name="Lindblad-Toh K."/>
        </authorList>
    </citation>
    <scope>NUCLEOTIDE SEQUENCE [LARGE SCALE GENOMIC DNA]</scope>
    <source>
        <strain evidence="23 24">Isolate ISIS603380</strain>
    </source>
</reference>
<dbReference type="HOGENOM" id="CLU_014813_4_1_1"/>
<evidence type="ECO:0000256" key="20">
    <source>
        <dbReference type="PIRSR" id="PIRSR600101-2"/>
    </source>
</evidence>
<feature type="binding site" evidence="20">
    <location>
        <begin position="541"/>
        <end position="542"/>
    </location>
    <ligand>
        <name>L-glutamate</name>
        <dbReference type="ChEBI" id="CHEBI:29985"/>
    </ligand>
</feature>
<evidence type="ECO:0000256" key="2">
    <source>
        <dbReference type="ARBA" id="ARBA00005115"/>
    </source>
</evidence>
<dbReference type="Gene3D" id="1.10.246.130">
    <property type="match status" value="1"/>
</dbReference>
<dbReference type="PRINTS" id="PR01210">
    <property type="entry name" value="GGTRANSPTASE"/>
</dbReference>
<evidence type="ECO:0000256" key="7">
    <source>
        <dbReference type="ARBA" id="ARBA00022692"/>
    </source>
</evidence>
<dbReference type="Pfam" id="PF01019">
    <property type="entry name" value="G_glu_transpept"/>
    <property type="match status" value="1"/>
</dbReference>
<gene>
    <name evidence="23" type="primary">GGT7</name>
</gene>
<keyword evidence="8 21" id="KW-0378">Hydrolase</keyword>
<comment type="catalytic activity">
    <reaction evidence="15">
        <text>an S-substituted glutathione + H2O = an S-substituted L-cysteinylglycine + L-glutamate</text>
        <dbReference type="Rhea" id="RHEA:59468"/>
        <dbReference type="ChEBI" id="CHEBI:15377"/>
        <dbReference type="ChEBI" id="CHEBI:29985"/>
        <dbReference type="ChEBI" id="CHEBI:90779"/>
        <dbReference type="ChEBI" id="CHEBI:143103"/>
        <dbReference type="EC" id="3.4.19.13"/>
    </reaction>
    <physiologicalReaction direction="left-to-right" evidence="15">
        <dbReference type="Rhea" id="RHEA:59469"/>
    </physiologicalReaction>
</comment>
<keyword evidence="5 21" id="KW-0808">Transferase</keyword>
<dbReference type="Proteomes" id="UP000007646">
    <property type="component" value="Unassembled WGS sequence"/>
</dbReference>
<evidence type="ECO:0000256" key="5">
    <source>
        <dbReference type="ARBA" id="ARBA00022679"/>
    </source>
</evidence>
<reference evidence="23" key="3">
    <citation type="submission" date="2025-09" db="UniProtKB">
        <authorList>
            <consortium name="Ensembl"/>
        </authorList>
    </citation>
    <scope>IDENTIFICATION</scope>
    <source>
        <strain evidence="23">Isolate ISIS603380</strain>
    </source>
</reference>
<comment type="subcellular location">
    <subcellularLocation>
        <location evidence="1 21">Membrane</location>
        <topology evidence="1 21">Single-pass type II membrane protein</topology>
    </subcellularLocation>
</comment>
<dbReference type="AlphaFoldDB" id="G3UKD6"/>
<sequence>MAAENEASQESALGAYSPVDYMSITSFPRLPEDEPAPAVPLRGRKDEDAFLGDPETDPDSFLKSARLQRLPSSSSEMGSPDGSPLRETRKDPFSAAAAECSCRQDGLTVIVTACLTFATGVTVALIMQIYFGDPQIFQQGAVVTDAARCTSLGIEVLSKQGSSVDAAVAAAMCLGIVAPHSSGLGGGGVMLVHDIRRNKSRLIDFRESAPGALREEALQRFWETKPGLLVGVPGMVKGLYEAHQLYGRLPWSQVLAFAAAVAQDGFNVTHDLARALAEQPPPNASERFRETFLPLGRPPLPGSLLRRPDLAALLSALGTAGPAYFYAGNNLTLEMVAEAQHAGGVITEEDFSNYSALVEKPVCGMYKGHLVLSPPPPHTGPALISALNILEGFNLTSLVSREQALHWVAETLKIALALASRLGDPAYDSTITESMDDMLSKVEAAYLRGHINDSQAAPASLLPVYELDGATSAAQVLIMGPDDFIVAMVSSLNRPFGSGLITPSGILLNSQMLDFSWPNRTANHSAPSLVGTIRSGGSTLSSIMNSTSLWARGESWEALAPSPGIPLTLLSFGCPQVLLNVLTLNRNLNDSLARGRLHPDLQSNLLQVDSEFTEEEIEFLEARGHHVEKVEVLSWVHGSRRTNNFIIGVKDPRSPDAAGATMV</sequence>
<dbReference type="InterPro" id="IPR043137">
    <property type="entry name" value="GGT_ssub_C"/>
</dbReference>
<keyword evidence="9" id="KW-0735">Signal-anchor</keyword>
<evidence type="ECO:0000256" key="16">
    <source>
        <dbReference type="ARBA" id="ARBA00033701"/>
    </source>
</evidence>
<evidence type="ECO:0000256" key="8">
    <source>
        <dbReference type="ARBA" id="ARBA00022801"/>
    </source>
</evidence>